<evidence type="ECO:0000256" key="2">
    <source>
        <dbReference type="ARBA" id="ARBA00023002"/>
    </source>
</evidence>
<dbReference type="InterPro" id="IPR023753">
    <property type="entry name" value="FAD/NAD-binding_dom"/>
</dbReference>
<dbReference type="Proteomes" id="UP000576550">
    <property type="component" value="Unassembled WGS sequence"/>
</dbReference>
<comment type="caution">
    <text evidence="4">The sequence shown here is derived from an EMBL/GenBank/DDBJ whole genome shotgun (WGS) entry which is preliminary data.</text>
</comment>
<proteinExistence type="predicted"/>
<dbReference type="SUPFAM" id="SSF51905">
    <property type="entry name" value="FAD/NAD(P)-binding domain"/>
    <property type="match status" value="2"/>
</dbReference>
<feature type="domain" description="FAD/NAD(P)-binding" evidence="3">
    <location>
        <begin position="5"/>
        <end position="293"/>
    </location>
</feature>
<name>A0A832QHE2_9BACT</name>
<dbReference type="InterPro" id="IPR050097">
    <property type="entry name" value="Ferredoxin-NADP_redctase_2"/>
</dbReference>
<dbReference type="PRINTS" id="PR00368">
    <property type="entry name" value="FADPNR"/>
</dbReference>
<protein>
    <submittedName>
        <fullName evidence="4">FAD-dependent oxidoreductase</fullName>
    </submittedName>
</protein>
<dbReference type="Pfam" id="PF07992">
    <property type="entry name" value="Pyr_redox_2"/>
    <property type="match status" value="1"/>
</dbReference>
<dbReference type="AlphaFoldDB" id="A0A832QHE2"/>
<evidence type="ECO:0000256" key="1">
    <source>
        <dbReference type="ARBA" id="ARBA00022630"/>
    </source>
</evidence>
<dbReference type="GO" id="GO:0016491">
    <property type="term" value="F:oxidoreductase activity"/>
    <property type="evidence" value="ECO:0007669"/>
    <property type="project" value="UniProtKB-KW"/>
</dbReference>
<accession>A0A832QHE2</accession>
<dbReference type="Gene3D" id="3.50.50.60">
    <property type="entry name" value="FAD/NAD(P)-binding domain"/>
    <property type="match status" value="2"/>
</dbReference>
<evidence type="ECO:0000313" key="4">
    <source>
        <dbReference type="EMBL" id="HHX99432.1"/>
    </source>
</evidence>
<gene>
    <name evidence="4" type="ORF">GX533_02010</name>
</gene>
<dbReference type="EMBL" id="DUTP01000003">
    <property type="protein sequence ID" value="HHX99432.1"/>
    <property type="molecule type" value="Genomic_DNA"/>
</dbReference>
<organism evidence="4 5">
    <name type="scientific">Candidatus Dojkabacteria bacterium</name>
    <dbReference type="NCBI Taxonomy" id="2099670"/>
    <lineage>
        <taxon>Bacteria</taxon>
        <taxon>Candidatus Dojkabacteria</taxon>
    </lineage>
</organism>
<keyword evidence="1" id="KW-0285">Flavoprotein</keyword>
<dbReference type="InterPro" id="IPR036188">
    <property type="entry name" value="FAD/NAD-bd_sf"/>
</dbReference>
<dbReference type="PANTHER" id="PTHR48105">
    <property type="entry name" value="THIOREDOXIN REDUCTASE 1-RELATED-RELATED"/>
    <property type="match status" value="1"/>
</dbReference>
<reference evidence="4 5" key="1">
    <citation type="journal article" date="2020" name="Biotechnol. Biofuels">
        <title>New insights from the biogas microbiome by comprehensive genome-resolved metagenomics of nearly 1600 species originating from multiple anaerobic digesters.</title>
        <authorList>
            <person name="Campanaro S."/>
            <person name="Treu L."/>
            <person name="Rodriguez-R L.M."/>
            <person name="Kovalovszki A."/>
            <person name="Ziels R.M."/>
            <person name="Maus I."/>
            <person name="Zhu X."/>
            <person name="Kougias P.G."/>
            <person name="Basile A."/>
            <person name="Luo G."/>
            <person name="Schluter A."/>
            <person name="Konstantinidis K.T."/>
            <person name="Angelidaki I."/>
        </authorList>
    </citation>
    <scope>NUCLEOTIDE SEQUENCE [LARGE SCALE GENOMIC DNA]</scope>
    <source>
        <strain evidence="4">AS05jafATM_89</strain>
    </source>
</reference>
<evidence type="ECO:0000313" key="5">
    <source>
        <dbReference type="Proteomes" id="UP000576550"/>
    </source>
</evidence>
<dbReference type="PRINTS" id="PR00469">
    <property type="entry name" value="PNDRDTASEII"/>
</dbReference>
<evidence type="ECO:0000259" key="3">
    <source>
        <dbReference type="Pfam" id="PF07992"/>
    </source>
</evidence>
<sequence length="307" mass="33353">MKEIYDVAIIGTGPAGLSASIYSSRYKLKNIVFGKTPGGTITEGHKICNYPGYEEITGMELGMKMYNHAKKEGGEIVNESIVDIKKDGDIFKLTSDNEKVYVAKTVILATGTDRNKLAIPGEDKYLGKGVSYCATCDGMFYRGKTVGVIGGSSAATMAAVMLSDIAEKVYIIYRGNELRGEPAWASQAQEKENIEIIYQTLLTELNGNGRLEGVKLSKPYNGSESLKLDGIFIEIGSEPNITLPLEMGVKIDDHNYIVVDQEQKTNMEGIWAAGDCTTNSNYLKQAVTAASEGVVAANSIYMYLKQS</sequence>
<keyword evidence="2" id="KW-0560">Oxidoreductase</keyword>